<evidence type="ECO:0000313" key="9">
    <source>
        <dbReference type="EMBL" id="SFL34854.1"/>
    </source>
</evidence>
<evidence type="ECO:0000256" key="5">
    <source>
        <dbReference type="ARBA" id="ARBA00022679"/>
    </source>
</evidence>
<reference evidence="10" key="1">
    <citation type="submission" date="2016-10" db="EMBL/GenBank/DDBJ databases">
        <authorList>
            <person name="Varghese N."/>
            <person name="Submissions S."/>
        </authorList>
    </citation>
    <scope>NUCLEOTIDE SEQUENCE [LARGE SCALE GENOMIC DNA]</scope>
    <source>
        <strain evidence="10">DSM 13327</strain>
    </source>
</reference>
<dbReference type="PANTHER" id="PTHR33799:SF1">
    <property type="entry name" value="PTS SYSTEM MANNOSE-SPECIFIC EIIAB COMPONENT-RELATED"/>
    <property type="match status" value="1"/>
</dbReference>
<evidence type="ECO:0000256" key="7">
    <source>
        <dbReference type="ARBA" id="ARBA00022777"/>
    </source>
</evidence>
<dbReference type="Proteomes" id="UP000199520">
    <property type="component" value="Unassembled WGS sequence"/>
</dbReference>
<dbReference type="SUPFAM" id="SSF53062">
    <property type="entry name" value="PTS system fructose IIA component-like"/>
    <property type="match status" value="1"/>
</dbReference>
<evidence type="ECO:0000256" key="3">
    <source>
        <dbReference type="ARBA" id="ARBA00022490"/>
    </source>
</evidence>
<dbReference type="OrthoDB" id="9799827at2"/>
<keyword evidence="7" id="KW-0418">Kinase</keyword>
<organism evidence="9 10">
    <name type="scientific">Pelosinus propionicus DSM 13327</name>
    <dbReference type="NCBI Taxonomy" id="1123291"/>
    <lineage>
        <taxon>Bacteria</taxon>
        <taxon>Bacillati</taxon>
        <taxon>Bacillota</taxon>
        <taxon>Negativicutes</taxon>
        <taxon>Selenomonadales</taxon>
        <taxon>Sporomusaceae</taxon>
        <taxon>Pelosinus</taxon>
    </lineage>
</organism>
<dbReference type="PANTHER" id="PTHR33799">
    <property type="entry name" value="PTS PERMEASE-RELATED-RELATED"/>
    <property type="match status" value="1"/>
</dbReference>
<dbReference type="GO" id="GO:0016020">
    <property type="term" value="C:membrane"/>
    <property type="evidence" value="ECO:0007669"/>
    <property type="project" value="InterPro"/>
</dbReference>
<evidence type="ECO:0000256" key="2">
    <source>
        <dbReference type="ARBA" id="ARBA00022448"/>
    </source>
</evidence>
<dbReference type="InterPro" id="IPR033887">
    <property type="entry name" value="PTS_IIA_man"/>
</dbReference>
<evidence type="ECO:0000256" key="6">
    <source>
        <dbReference type="ARBA" id="ARBA00022683"/>
    </source>
</evidence>
<comment type="subcellular location">
    <subcellularLocation>
        <location evidence="1">Cytoplasm</location>
    </subcellularLocation>
</comment>
<proteinExistence type="predicted"/>
<keyword evidence="2" id="KW-0813">Transport</keyword>
<evidence type="ECO:0000256" key="1">
    <source>
        <dbReference type="ARBA" id="ARBA00004496"/>
    </source>
</evidence>
<dbReference type="AlphaFoldDB" id="A0A1I4GXX4"/>
<keyword evidence="4" id="KW-0762">Sugar transport</keyword>
<dbReference type="STRING" id="1123291.SAMN04490355_100230"/>
<dbReference type="CDD" id="cd00006">
    <property type="entry name" value="PTS_IIA_man"/>
    <property type="match status" value="1"/>
</dbReference>
<evidence type="ECO:0000313" key="10">
    <source>
        <dbReference type="Proteomes" id="UP000199520"/>
    </source>
</evidence>
<keyword evidence="10" id="KW-1185">Reference proteome</keyword>
<feature type="domain" description="PTS EIIA type-4" evidence="8">
    <location>
        <begin position="1"/>
        <end position="127"/>
    </location>
</feature>
<keyword evidence="3" id="KW-0963">Cytoplasm</keyword>
<dbReference type="GO" id="GO:0009401">
    <property type="term" value="P:phosphoenolpyruvate-dependent sugar phosphotransferase system"/>
    <property type="evidence" value="ECO:0007669"/>
    <property type="project" value="UniProtKB-KW"/>
</dbReference>
<evidence type="ECO:0000259" key="8">
    <source>
        <dbReference type="PROSITE" id="PS51096"/>
    </source>
</evidence>
<dbReference type="Pfam" id="PF03610">
    <property type="entry name" value="EIIA-man"/>
    <property type="match status" value="1"/>
</dbReference>
<dbReference type="InterPro" id="IPR004701">
    <property type="entry name" value="PTS_EIIA_man-typ"/>
</dbReference>
<protein>
    <submittedName>
        <fullName evidence="9">PTS system, mannose-specific IIA component</fullName>
    </submittedName>
</protein>
<dbReference type="InterPro" id="IPR051471">
    <property type="entry name" value="Bacterial_PTS_sugar_comp"/>
</dbReference>
<gene>
    <name evidence="9" type="ORF">SAMN04490355_100230</name>
</gene>
<keyword evidence="5" id="KW-0808">Transferase</keyword>
<dbReference type="GO" id="GO:0005737">
    <property type="term" value="C:cytoplasm"/>
    <property type="evidence" value="ECO:0007669"/>
    <property type="project" value="UniProtKB-SubCell"/>
</dbReference>
<sequence>MVGILIATHGELAAGLLNAAELIIGKQEKCKVLGLYHGDDITAFGNLICKEVGELDDGDGVLVFTDLFSASPANQVALKYPLLREYKFKAITGVNLPMLLEAIGKRMAQEDLDSMVDALIESGQYGIKDLIGELNKKSLIGNKETSYNGDNSAGTY</sequence>
<evidence type="ECO:0000256" key="4">
    <source>
        <dbReference type="ARBA" id="ARBA00022597"/>
    </source>
</evidence>
<dbReference type="Gene3D" id="3.40.50.510">
    <property type="entry name" value="Phosphotransferase system, mannose-type IIA component"/>
    <property type="match status" value="1"/>
</dbReference>
<keyword evidence="6" id="KW-0598">Phosphotransferase system</keyword>
<dbReference type="PROSITE" id="PS51096">
    <property type="entry name" value="PTS_EIIA_TYPE_4"/>
    <property type="match status" value="1"/>
</dbReference>
<dbReference type="GO" id="GO:0016301">
    <property type="term" value="F:kinase activity"/>
    <property type="evidence" value="ECO:0007669"/>
    <property type="project" value="UniProtKB-KW"/>
</dbReference>
<dbReference type="RefSeq" id="WP_090932122.1">
    <property type="nucleotide sequence ID" value="NZ_FOTS01000002.1"/>
</dbReference>
<accession>A0A1I4GXX4</accession>
<dbReference type="EMBL" id="FOTS01000002">
    <property type="protein sequence ID" value="SFL34854.1"/>
    <property type="molecule type" value="Genomic_DNA"/>
</dbReference>
<name>A0A1I4GXX4_9FIRM</name>
<dbReference type="InterPro" id="IPR036662">
    <property type="entry name" value="PTS_EIIA_man-typ_sf"/>
</dbReference>